<dbReference type="GO" id="GO:0005794">
    <property type="term" value="C:Golgi apparatus"/>
    <property type="evidence" value="ECO:0007669"/>
    <property type="project" value="UniProtKB-SubCell"/>
</dbReference>
<proteinExistence type="inferred from homology"/>
<dbReference type="GO" id="GO:0031902">
    <property type="term" value="C:late endosome membrane"/>
    <property type="evidence" value="ECO:0007669"/>
    <property type="project" value="UniProtKB-SubCell"/>
</dbReference>
<evidence type="ECO:0000256" key="14">
    <source>
        <dbReference type="ARBA" id="ARBA00042194"/>
    </source>
</evidence>
<dbReference type="SUPFAM" id="SSF64356">
    <property type="entry name" value="SNARE-like"/>
    <property type="match status" value="1"/>
</dbReference>
<dbReference type="FunFam" id="1.20.5.110:FF:000004">
    <property type="entry name" value="Vesicle-associated membrane protein 7"/>
    <property type="match status" value="1"/>
</dbReference>
<dbReference type="InterPro" id="IPR042855">
    <property type="entry name" value="V_SNARE_CC"/>
</dbReference>
<dbReference type="AlphaFoldDB" id="A0AAN8WQR4"/>
<keyword evidence="7 16" id="KW-0472">Membrane</keyword>
<evidence type="ECO:0000256" key="13">
    <source>
        <dbReference type="ARBA" id="ARBA00039269"/>
    </source>
</evidence>
<dbReference type="PRINTS" id="PR00219">
    <property type="entry name" value="SYNAPTOBREVN"/>
</dbReference>
<dbReference type="GO" id="GO:0030670">
    <property type="term" value="C:phagocytic vesicle membrane"/>
    <property type="evidence" value="ECO:0007669"/>
    <property type="project" value="UniProtKB-SubCell"/>
</dbReference>
<evidence type="ECO:0000256" key="12">
    <source>
        <dbReference type="ARBA" id="ARBA00037875"/>
    </source>
</evidence>
<evidence type="ECO:0000256" key="10">
    <source>
        <dbReference type="ARBA" id="ARBA00037845"/>
    </source>
</evidence>
<keyword evidence="6 16" id="KW-1133">Transmembrane helix</keyword>
<dbReference type="Gene3D" id="3.30.450.50">
    <property type="entry name" value="Longin domain"/>
    <property type="match status" value="1"/>
</dbReference>
<dbReference type="InterPro" id="IPR051097">
    <property type="entry name" value="Synaptobrevin-like_transport"/>
</dbReference>
<dbReference type="SUPFAM" id="SSF58038">
    <property type="entry name" value="SNARE fusion complex"/>
    <property type="match status" value="1"/>
</dbReference>
<keyword evidence="5" id="KW-0653">Protein transport</keyword>
<dbReference type="InterPro" id="IPR011012">
    <property type="entry name" value="Longin-like_dom_sf"/>
</dbReference>
<dbReference type="PANTHER" id="PTHR21136:SF179">
    <property type="entry name" value="VESICLE ASSOCIATED MEMBRANE PROTEIN 7-RELATED"/>
    <property type="match status" value="1"/>
</dbReference>
<dbReference type="PROSITE" id="PS50859">
    <property type="entry name" value="LONGIN"/>
    <property type="match status" value="1"/>
</dbReference>
<evidence type="ECO:0000256" key="6">
    <source>
        <dbReference type="ARBA" id="ARBA00022989"/>
    </source>
</evidence>
<evidence type="ECO:0000256" key="4">
    <source>
        <dbReference type="ARBA" id="ARBA00022692"/>
    </source>
</evidence>
<comment type="caution">
    <text evidence="19">The sequence shown here is derived from an EMBL/GenBank/DDBJ whole genome shotgun (WGS) entry which is preliminary data.</text>
</comment>
<feature type="domain" description="V-SNARE coiled-coil homology" evidence="18">
    <location>
        <begin position="126"/>
        <end position="186"/>
    </location>
</feature>
<dbReference type="Pfam" id="PF00957">
    <property type="entry name" value="Synaptobrevin"/>
    <property type="match status" value="1"/>
</dbReference>
<organism evidence="19 20">
    <name type="scientific">Halocaridina rubra</name>
    <name type="common">Hawaiian red shrimp</name>
    <dbReference type="NCBI Taxonomy" id="373956"/>
    <lineage>
        <taxon>Eukaryota</taxon>
        <taxon>Metazoa</taxon>
        <taxon>Ecdysozoa</taxon>
        <taxon>Arthropoda</taxon>
        <taxon>Crustacea</taxon>
        <taxon>Multicrustacea</taxon>
        <taxon>Malacostraca</taxon>
        <taxon>Eumalacostraca</taxon>
        <taxon>Eucarida</taxon>
        <taxon>Decapoda</taxon>
        <taxon>Pleocyemata</taxon>
        <taxon>Caridea</taxon>
        <taxon>Atyoidea</taxon>
        <taxon>Atyidae</taxon>
        <taxon>Halocaridina</taxon>
    </lineage>
</organism>
<dbReference type="GO" id="GO:0015031">
    <property type="term" value="P:protein transport"/>
    <property type="evidence" value="ECO:0007669"/>
    <property type="project" value="UniProtKB-KW"/>
</dbReference>
<dbReference type="Pfam" id="PF13774">
    <property type="entry name" value="Longin"/>
    <property type="match status" value="1"/>
</dbReference>
<dbReference type="GO" id="GO:0006887">
    <property type="term" value="P:exocytosis"/>
    <property type="evidence" value="ECO:0007669"/>
    <property type="project" value="TreeGrafter"/>
</dbReference>
<feature type="transmembrane region" description="Helical" evidence="16">
    <location>
        <begin position="190"/>
        <end position="214"/>
    </location>
</feature>
<dbReference type="PANTHER" id="PTHR21136">
    <property type="entry name" value="SNARE PROTEINS"/>
    <property type="match status" value="1"/>
</dbReference>
<evidence type="ECO:0000259" key="18">
    <source>
        <dbReference type="PROSITE" id="PS50892"/>
    </source>
</evidence>
<evidence type="ECO:0000256" key="5">
    <source>
        <dbReference type="ARBA" id="ARBA00022927"/>
    </source>
</evidence>
<dbReference type="GO" id="GO:0031201">
    <property type="term" value="C:SNARE complex"/>
    <property type="evidence" value="ECO:0007669"/>
    <property type="project" value="TreeGrafter"/>
</dbReference>
<comment type="similarity">
    <text evidence="2">Belongs to the synaptobrevin family.</text>
</comment>
<comment type="subcellular location">
    <subcellularLocation>
        <location evidence="12">Cytoplasmic vesicle</location>
        <location evidence="12">Phagosome membrane</location>
        <topology evidence="12">Single-pass type IV membrane protein</topology>
    </subcellularLocation>
    <subcellularLocation>
        <location evidence="9">Cytoplasmic vesicle</location>
        <location evidence="9">Secretory vesicle membrane</location>
        <topology evidence="9">Single-pass type IV membrane protein</topology>
    </subcellularLocation>
    <subcellularLocation>
        <location evidence="1">Endoplasmic reticulum membrane</location>
        <topology evidence="1">Single-pass type IV membrane protein</topology>
    </subcellularLocation>
    <subcellularLocation>
        <location evidence="8">Golgi apparatus</location>
        <location evidence="8">trans-Golgi network membrane</location>
        <topology evidence="8">Single-pass type IV membrane protein</topology>
    </subcellularLocation>
    <subcellularLocation>
        <location evidence="10">Late endosome membrane</location>
        <topology evidence="10">Single-pass type IV membrane protein</topology>
    </subcellularLocation>
    <subcellularLocation>
        <location evidence="11">Lysosome membrane</location>
        <topology evidence="11">Single-pass type IV membrane protein</topology>
    </subcellularLocation>
</comment>
<dbReference type="EMBL" id="JAXCGZ010021061">
    <property type="protein sequence ID" value="KAK7060635.1"/>
    <property type="molecule type" value="Genomic_DNA"/>
</dbReference>
<dbReference type="CDD" id="cd15871">
    <property type="entry name" value="R-SNARE_VAMP7"/>
    <property type="match status" value="1"/>
</dbReference>
<evidence type="ECO:0000256" key="16">
    <source>
        <dbReference type="SAM" id="Phobius"/>
    </source>
</evidence>
<protein>
    <recommendedName>
        <fullName evidence="13">Vesicle-associated membrane protein 7</fullName>
    </recommendedName>
    <alternativeName>
        <fullName evidence="14">Synaptobrevin-like protein 1</fullName>
    </alternativeName>
</protein>
<evidence type="ECO:0000256" key="1">
    <source>
        <dbReference type="ARBA" id="ARBA00004163"/>
    </source>
</evidence>
<dbReference type="Gene3D" id="1.20.5.110">
    <property type="match status" value="1"/>
</dbReference>
<dbReference type="InterPro" id="IPR001388">
    <property type="entry name" value="Synaptobrevin-like"/>
</dbReference>
<feature type="domain" description="Longin" evidence="17">
    <location>
        <begin position="7"/>
        <end position="111"/>
    </location>
</feature>
<evidence type="ECO:0000259" key="17">
    <source>
        <dbReference type="PROSITE" id="PS50859"/>
    </source>
</evidence>
<dbReference type="GO" id="GO:0000149">
    <property type="term" value="F:SNARE binding"/>
    <property type="evidence" value="ECO:0007669"/>
    <property type="project" value="TreeGrafter"/>
</dbReference>
<dbReference type="PROSITE" id="PS50892">
    <property type="entry name" value="V_SNARE"/>
    <property type="match status" value="1"/>
</dbReference>
<keyword evidence="4 16" id="KW-0812">Transmembrane</keyword>
<reference evidence="19 20" key="1">
    <citation type="submission" date="2023-11" db="EMBL/GenBank/DDBJ databases">
        <title>Halocaridina rubra genome assembly.</title>
        <authorList>
            <person name="Smith C."/>
        </authorList>
    </citation>
    <scope>NUCLEOTIDE SEQUENCE [LARGE SCALE GENOMIC DNA]</scope>
    <source>
        <strain evidence="19">EP-1</strain>
        <tissue evidence="19">Whole</tissue>
    </source>
</reference>
<accession>A0AAN8WQR4</accession>
<sequence>MPLLYTVISRGTTVLSRYATCAGNFAEVTEQILTKIPPGESGKLTYSHASYLFHYIAQDGIIYLCITDDEFERRRAFLYLEDVKQRFEATYGARAHTALPYAMNSEFAQVLATQMKHFTESRDIDKVSRLQGEVSDVKDILVKNIESLATRGERLELLINKTDNLNTSAVTFKTTSRNLARSLWWKNVRIILLIVLGVGLSIYIIGAMICGLTWQHCPGSN</sequence>
<keyword evidence="3" id="KW-0813">Transport</keyword>
<evidence type="ECO:0000256" key="2">
    <source>
        <dbReference type="ARBA" id="ARBA00008025"/>
    </source>
</evidence>
<evidence type="ECO:0000313" key="20">
    <source>
        <dbReference type="Proteomes" id="UP001381693"/>
    </source>
</evidence>
<evidence type="ECO:0000256" key="3">
    <source>
        <dbReference type="ARBA" id="ARBA00022448"/>
    </source>
</evidence>
<dbReference type="GO" id="GO:0006906">
    <property type="term" value="P:vesicle fusion"/>
    <property type="evidence" value="ECO:0007669"/>
    <property type="project" value="TreeGrafter"/>
</dbReference>
<dbReference type="GO" id="GO:0005484">
    <property type="term" value="F:SNAP receptor activity"/>
    <property type="evidence" value="ECO:0007669"/>
    <property type="project" value="TreeGrafter"/>
</dbReference>
<dbReference type="GO" id="GO:0005765">
    <property type="term" value="C:lysosomal membrane"/>
    <property type="evidence" value="ECO:0007669"/>
    <property type="project" value="UniProtKB-SubCell"/>
</dbReference>
<evidence type="ECO:0000256" key="9">
    <source>
        <dbReference type="ARBA" id="ARBA00037803"/>
    </source>
</evidence>
<dbReference type="FunFam" id="3.30.450.50:FF:000015">
    <property type="entry name" value="Synaptobrevin 2 isoform 1"/>
    <property type="match status" value="1"/>
</dbReference>
<evidence type="ECO:0000256" key="7">
    <source>
        <dbReference type="ARBA" id="ARBA00023136"/>
    </source>
</evidence>
<dbReference type="CDD" id="cd14824">
    <property type="entry name" value="Longin"/>
    <property type="match status" value="1"/>
</dbReference>
<keyword evidence="20" id="KW-1185">Reference proteome</keyword>
<dbReference type="Proteomes" id="UP001381693">
    <property type="component" value="Unassembled WGS sequence"/>
</dbReference>
<keyword evidence="15" id="KW-0175">Coiled coil</keyword>
<dbReference type="SMART" id="SM01270">
    <property type="entry name" value="Longin"/>
    <property type="match status" value="1"/>
</dbReference>
<evidence type="ECO:0000256" key="8">
    <source>
        <dbReference type="ARBA" id="ARBA00037801"/>
    </source>
</evidence>
<gene>
    <name evidence="19" type="primary">VAMP7</name>
    <name evidence="19" type="ORF">SK128_014328</name>
</gene>
<evidence type="ECO:0000313" key="19">
    <source>
        <dbReference type="EMBL" id="KAK7060635.1"/>
    </source>
</evidence>
<evidence type="ECO:0000256" key="15">
    <source>
        <dbReference type="PROSITE-ProRule" id="PRU00290"/>
    </source>
</evidence>
<dbReference type="InterPro" id="IPR010908">
    <property type="entry name" value="Longin_dom"/>
</dbReference>
<name>A0AAN8WQR4_HALRR</name>
<evidence type="ECO:0000256" key="11">
    <source>
        <dbReference type="ARBA" id="ARBA00037863"/>
    </source>
</evidence>
<dbReference type="GO" id="GO:0030658">
    <property type="term" value="C:transport vesicle membrane"/>
    <property type="evidence" value="ECO:0007669"/>
    <property type="project" value="UniProtKB-SubCell"/>
</dbReference>
<dbReference type="GO" id="GO:0005789">
    <property type="term" value="C:endoplasmic reticulum membrane"/>
    <property type="evidence" value="ECO:0007669"/>
    <property type="project" value="UniProtKB-SubCell"/>
</dbReference>